<keyword evidence="2" id="KW-1185">Reference proteome</keyword>
<dbReference type="EMBL" id="VBZC01000011">
    <property type="protein sequence ID" value="TLS45865.1"/>
    <property type="molecule type" value="Genomic_DNA"/>
</dbReference>
<accession>A0A5R9G2T9</accession>
<comment type="caution">
    <text evidence="1">The sequence shown here is derived from an EMBL/GenBank/DDBJ whole genome shotgun (WGS) entry which is preliminary data.</text>
</comment>
<protein>
    <submittedName>
        <fullName evidence="1">Glutathionylspermidine synthase family protein</fullName>
    </submittedName>
</protein>
<name>A0A5R9G2T9_9ACTN</name>
<gene>
    <name evidence="1" type="ORF">FE633_11935</name>
</gene>
<organism evidence="1 2">
    <name type="scientific">Streptomyces montanus</name>
    <dbReference type="NCBI Taxonomy" id="2580423"/>
    <lineage>
        <taxon>Bacteria</taxon>
        <taxon>Bacillati</taxon>
        <taxon>Actinomycetota</taxon>
        <taxon>Actinomycetes</taxon>
        <taxon>Kitasatosporales</taxon>
        <taxon>Streptomycetaceae</taxon>
        <taxon>Streptomyces</taxon>
    </lineage>
</organism>
<proteinExistence type="predicted"/>
<dbReference type="RefSeq" id="WP_138045113.1">
    <property type="nucleotide sequence ID" value="NZ_VBZC01000011.1"/>
</dbReference>
<dbReference type="AlphaFoldDB" id="A0A5R9G2T9"/>
<evidence type="ECO:0000313" key="2">
    <source>
        <dbReference type="Proteomes" id="UP000305906"/>
    </source>
</evidence>
<evidence type="ECO:0000313" key="1">
    <source>
        <dbReference type="EMBL" id="TLS45865.1"/>
    </source>
</evidence>
<reference evidence="1 2" key="1">
    <citation type="submission" date="2019-05" db="EMBL/GenBank/DDBJ databases">
        <title>Streptomyces sp. NEAU-C151, a novel actinomycete isolated from soil.</title>
        <authorList>
            <person name="Han L."/>
            <person name="Jiang H."/>
        </authorList>
    </citation>
    <scope>NUCLEOTIDE SEQUENCE [LARGE SCALE GENOMIC DNA]</scope>
    <source>
        <strain evidence="1 2">NEAU-C151</strain>
    </source>
</reference>
<dbReference type="Proteomes" id="UP000305906">
    <property type="component" value="Unassembled WGS sequence"/>
</dbReference>
<sequence>MLMGSTSLHGGNRAADPVAEFQGIVQDVLDAAEESCGVEGLEQVLERALAVLQRNPDLRKQFETELISLIDSLEEGVTELVSFVMHELRWQAVEEAVRNRILFSQGNVSNLRLYEAILDSFSDSWRDRDLYSRFIR</sequence>